<gene>
    <name evidence="2" type="ORF">KP509_38G065600</name>
</gene>
<dbReference type="PANTHER" id="PTHR31722">
    <property type="entry name" value="OS06G0675200 PROTEIN"/>
    <property type="match status" value="1"/>
</dbReference>
<feature type="region of interest" description="Disordered" evidence="1">
    <location>
        <begin position="574"/>
        <end position="596"/>
    </location>
</feature>
<dbReference type="EMBL" id="CM035443">
    <property type="protein sequence ID" value="KAH7278946.1"/>
    <property type="molecule type" value="Genomic_DNA"/>
</dbReference>
<protein>
    <submittedName>
        <fullName evidence="2">Uncharacterized protein</fullName>
    </submittedName>
</protein>
<dbReference type="EMBL" id="CM035443">
    <property type="protein sequence ID" value="KAH7278947.1"/>
    <property type="molecule type" value="Genomic_DNA"/>
</dbReference>
<feature type="region of interest" description="Disordered" evidence="1">
    <location>
        <begin position="222"/>
        <end position="254"/>
    </location>
</feature>
<feature type="compositionally biased region" description="Polar residues" evidence="1">
    <location>
        <begin position="7"/>
        <end position="21"/>
    </location>
</feature>
<evidence type="ECO:0000256" key="1">
    <source>
        <dbReference type="SAM" id="MobiDB-lite"/>
    </source>
</evidence>
<reference evidence="2" key="1">
    <citation type="submission" date="2021-08" db="EMBL/GenBank/DDBJ databases">
        <title>WGS assembly of Ceratopteris richardii.</title>
        <authorList>
            <person name="Marchant D.B."/>
            <person name="Chen G."/>
            <person name="Jenkins J."/>
            <person name="Shu S."/>
            <person name="Leebens-Mack J."/>
            <person name="Grimwood J."/>
            <person name="Schmutz J."/>
            <person name="Soltis P."/>
            <person name="Soltis D."/>
            <person name="Chen Z.-H."/>
        </authorList>
    </citation>
    <scope>NUCLEOTIDE SEQUENCE</scope>
    <source>
        <strain evidence="2">Whitten #5841</strain>
        <tissue evidence="2">Leaf</tissue>
    </source>
</reference>
<proteinExistence type="predicted"/>
<evidence type="ECO:0000313" key="3">
    <source>
        <dbReference type="Proteomes" id="UP000825935"/>
    </source>
</evidence>
<sequence length="596" mass="65546">MDGYQFSEGTCTEGSTGNGSKTDGDGHICSPGRFSLSRVSDVPGSLAGIEQMNPIIGYENEPKMMERSYSDRNSLSEFEFSISSTTNYHSDQGVVHMLAADELFFKGKLLPLYLPEFSDYGSDIHEGVCDACNRINEFFPRTEGDDYFQQVPLISDNFTVRTTASTDEDDAENLVGKSLDMLSPVSPKTPKCSIRLKSLFGLKKLAKAYCSCAANSEEVSMVTSSSSSSSSSPIKFSRKKNQRTDLKSKHKSTAAMPHRNLDLLASDHCQSCDVSRENSAAEPLLRGYECHKDVVLPLYPSVNARKGQGHKDLKNSSHRIIVQRICDGSMSPNLCGDHLACIDSKQTSSKLSSTDSDGLLKAPGQGDMAIVAQWNTTPASDKQSTSHEEVYPYRGSAEKQCKEARRPSIHEARTQEATLERAGSCDSASEGRGSLVKQQEQLNLPRLIALNESRSVGINYSRSKSLERSYSPKSLQKKYDQLRMMRQREGWRVLERSSSYNSACSSSSGIHSMQVAPVLNVPIVCMSRSKSSNSATDRTCNLFFPTRKSHLDANSLRLTAGVVASANRPCVASTSKVKQQQKQQASRRYSPHDCNI</sequence>
<feature type="compositionally biased region" description="Basic and acidic residues" evidence="1">
    <location>
        <begin position="384"/>
        <end position="414"/>
    </location>
</feature>
<dbReference type="OrthoDB" id="1927989at2759"/>
<organism evidence="2 3">
    <name type="scientific">Ceratopteris richardii</name>
    <name type="common">Triangle waterfern</name>
    <dbReference type="NCBI Taxonomy" id="49495"/>
    <lineage>
        <taxon>Eukaryota</taxon>
        <taxon>Viridiplantae</taxon>
        <taxon>Streptophyta</taxon>
        <taxon>Embryophyta</taxon>
        <taxon>Tracheophyta</taxon>
        <taxon>Polypodiopsida</taxon>
        <taxon>Polypodiidae</taxon>
        <taxon>Polypodiales</taxon>
        <taxon>Pteridineae</taxon>
        <taxon>Pteridaceae</taxon>
        <taxon>Parkerioideae</taxon>
        <taxon>Ceratopteris</taxon>
    </lineage>
</organism>
<dbReference type="PANTHER" id="PTHR31722:SF0">
    <property type="entry name" value="OS06G0675200 PROTEIN"/>
    <property type="match status" value="1"/>
</dbReference>
<name>A0A8T2Q5L5_CERRI</name>
<comment type="caution">
    <text evidence="2">The sequence shown here is derived from an EMBL/GenBank/DDBJ whole genome shotgun (WGS) entry which is preliminary data.</text>
</comment>
<dbReference type="Proteomes" id="UP000825935">
    <property type="component" value="Chromosome 38"/>
</dbReference>
<feature type="region of interest" description="Disordered" evidence="1">
    <location>
        <begin position="377"/>
        <end position="432"/>
    </location>
</feature>
<accession>A0A8T2Q5L5</accession>
<dbReference type="AlphaFoldDB" id="A0A8T2Q5L5"/>
<keyword evidence="3" id="KW-1185">Reference proteome</keyword>
<evidence type="ECO:0000313" key="2">
    <source>
        <dbReference type="EMBL" id="KAH7278946.1"/>
    </source>
</evidence>
<feature type="region of interest" description="Disordered" evidence="1">
    <location>
        <begin position="1"/>
        <end position="26"/>
    </location>
</feature>